<evidence type="ECO:0000256" key="4">
    <source>
        <dbReference type="ARBA" id="ARBA00022692"/>
    </source>
</evidence>
<dbReference type="InterPro" id="IPR006042">
    <property type="entry name" value="Xan_ur_permease"/>
</dbReference>
<keyword evidence="6" id="KW-0472">Membrane</keyword>
<evidence type="ECO:0000256" key="1">
    <source>
        <dbReference type="ARBA" id="ARBA00004141"/>
    </source>
</evidence>
<dbReference type="RefSeq" id="XP_018209578.1">
    <property type="nucleotide sequence ID" value="XM_018356713.1"/>
</dbReference>
<keyword evidence="8" id="KW-1185">Reference proteome</keyword>
<gene>
    <name evidence="7" type="ORF">OGATHE_001740</name>
</gene>
<proteinExistence type="inferred from homology"/>
<evidence type="ECO:0000313" key="7">
    <source>
        <dbReference type="EMBL" id="KAH3675400.1"/>
    </source>
</evidence>
<name>A0A1B7SDP9_9ASCO</name>
<evidence type="ECO:0000256" key="5">
    <source>
        <dbReference type="ARBA" id="ARBA00022989"/>
    </source>
</evidence>
<dbReference type="Pfam" id="PF00860">
    <property type="entry name" value="Xan_ur_permease"/>
    <property type="match status" value="1"/>
</dbReference>
<dbReference type="PANTHER" id="PTHR42810">
    <property type="entry name" value="PURINE PERMEASE C1399.01C-RELATED"/>
    <property type="match status" value="1"/>
</dbReference>
<accession>A0A1B7SDP9</accession>
<keyword evidence="4" id="KW-0812">Transmembrane</keyword>
<dbReference type="PROSITE" id="PS01116">
    <property type="entry name" value="XANTH_URACIL_PERMASE"/>
    <property type="match status" value="1"/>
</dbReference>
<keyword evidence="3" id="KW-0813">Transport</keyword>
<dbReference type="GO" id="GO:0005886">
    <property type="term" value="C:plasma membrane"/>
    <property type="evidence" value="ECO:0007669"/>
    <property type="project" value="TreeGrafter"/>
</dbReference>
<protein>
    <submittedName>
        <fullName evidence="7">Uncharacterized protein</fullName>
    </submittedName>
</protein>
<dbReference type="GO" id="GO:0000324">
    <property type="term" value="C:fungal-type vacuole"/>
    <property type="evidence" value="ECO:0007669"/>
    <property type="project" value="TreeGrafter"/>
</dbReference>
<comment type="subcellular location">
    <subcellularLocation>
        <location evidence="1">Membrane</location>
        <topology evidence="1">Multi-pass membrane protein</topology>
    </subcellularLocation>
</comment>
<evidence type="ECO:0000256" key="2">
    <source>
        <dbReference type="ARBA" id="ARBA00008821"/>
    </source>
</evidence>
<dbReference type="InterPro" id="IPR006043">
    <property type="entry name" value="NCS2"/>
</dbReference>
<dbReference type="AlphaFoldDB" id="A0A1B7SDP9"/>
<evidence type="ECO:0000256" key="3">
    <source>
        <dbReference type="ARBA" id="ARBA00022448"/>
    </source>
</evidence>
<dbReference type="EMBL" id="JAEUBD010000382">
    <property type="protein sequence ID" value="KAH3675400.1"/>
    <property type="molecule type" value="Genomic_DNA"/>
</dbReference>
<dbReference type="GO" id="GO:0042907">
    <property type="term" value="F:xanthine transmembrane transporter activity"/>
    <property type="evidence" value="ECO:0007669"/>
    <property type="project" value="TreeGrafter"/>
</dbReference>
<reference evidence="7" key="2">
    <citation type="submission" date="2021-01" db="EMBL/GenBank/DDBJ databases">
        <authorList>
            <person name="Schikora-Tamarit M.A."/>
        </authorList>
    </citation>
    <scope>NUCLEOTIDE SEQUENCE</scope>
    <source>
        <strain evidence="7">NCAIM Y.01608</strain>
    </source>
</reference>
<reference evidence="7" key="1">
    <citation type="journal article" date="2021" name="Open Biol.">
        <title>Shared evolutionary footprints suggest mitochondrial oxidative damage underlies multiple complex I losses in fungi.</title>
        <authorList>
            <person name="Schikora-Tamarit M.A."/>
            <person name="Marcet-Houben M."/>
            <person name="Nosek J."/>
            <person name="Gabaldon T."/>
        </authorList>
    </citation>
    <scope>NUCLEOTIDE SEQUENCE</scope>
    <source>
        <strain evidence="7">NCAIM Y.01608</strain>
    </source>
</reference>
<evidence type="ECO:0000313" key="8">
    <source>
        <dbReference type="Proteomes" id="UP000788993"/>
    </source>
</evidence>
<dbReference type="NCBIfam" id="TIGR00801">
    <property type="entry name" value="ncs2"/>
    <property type="match status" value="1"/>
</dbReference>
<keyword evidence="5" id="KW-1133">Transmembrane helix</keyword>
<sequence length="565" mass="60149">MKDIKNALCKQLLTKEGLIGDYNYKHLFTPKVPHLRFWKKRPPQDDAVNQPFFAVDQPMPILLGMILGFQHALAMLGGVMAPPLSIASSANLSDADQQYLVSCGLIVSGILTAVQVARARIWKTNYYIGSGLISVVGISFTTVTITSNAFPMMYNSGFCPVDASGAELPCPDGYGAIIATGSVCALSEIAISFLPPKVIKKLFPPIITGSVVVVIGLSLVKSGFKDWLGGSGCMSSDYCPSASAPHPLPWGSAEFIGLGFLVYVSIIAFEKWGAPIMKSCSVILGLLVGCIVAAACNYFDNSSISSAPVANFLWVKTFKLKVYGPAVLPMLAMYSTSALQAIGDITATCDVSRVEVEGPQFQSRIQGCLLADGVSGVLSGLFTLTPVGTFAQNNGVISITKCANRKVGYWCCFYLIVMGVFSKFAAALVAIPKAVLGGMTTFLFGSVFASGLSIIGLCKFTRRDRFILTGALVPGCAAVLIPTWFDNVFTYSGSNDALTGFLQAIIMVMETGYALTAVLGVILNLIIPWAEDDFEAYGISENVELENVSNVNVLMGPKELESQGL</sequence>
<dbReference type="Proteomes" id="UP000788993">
    <property type="component" value="Unassembled WGS sequence"/>
</dbReference>
<evidence type="ECO:0000256" key="6">
    <source>
        <dbReference type="ARBA" id="ARBA00023136"/>
    </source>
</evidence>
<dbReference type="PANTHER" id="PTHR42810:SF2">
    <property type="entry name" value="PURINE PERMEASE C1399.01C-RELATED"/>
    <property type="match status" value="1"/>
</dbReference>
<comment type="similarity">
    <text evidence="2">Belongs to the nucleobase:cation symporter-2 (NCS2) (TC 2.A.40) family.</text>
</comment>
<comment type="caution">
    <text evidence="7">The sequence shown here is derived from an EMBL/GenBank/DDBJ whole genome shotgun (WGS) entry which is preliminary data.</text>
</comment>
<organism evidence="7 8">
    <name type="scientific">Ogataea polymorpha</name>
    <dbReference type="NCBI Taxonomy" id="460523"/>
    <lineage>
        <taxon>Eukaryota</taxon>
        <taxon>Fungi</taxon>
        <taxon>Dikarya</taxon>
        <taxon>Ascomycota</taxon>
        <taxon>Saccharomycotina</taxon>
        <taxon>Pichiomycetes</taxon>
        <taxon>Pichiales</taxon>
        <taxon>Pichiaceae</taxon>
        <taxon>Ogataea</taxon>
    </lineage>
</organism>